<protein>
    <submittedName>
        <fullName evidence="2">Uncharacterized protein</fullName>
    </submittedName>
</protein>
<dbReference type="RefSeq" id="WP_150939398.1">
    <property type="nucleotide sequence ID" value="NZ_WAAT01000045.1"/>
</dbReference>
<keyword evidence="3" id="KW-1185">Reference proteome</keyword>
<dbReference type="AlphaFoldDB" id="A0A6N6MFQ6"/>
<name>A0A6N6MFQ6_9FLAO</name>
<feature type="chain" id="PRO_5026967911" evidence="1">
    <location>
        <begin position="23"/>
        <end position="176"/>
    </location>
</feature>
<evidence type="ECO:0000256" key="1">
    <source>
        <dbReference type="SAM" id="SignalP"/>
    </source>
</evidence>
<proteinExistence type="predicted"/>
<keyword evidence="1" id="KW-0732">Signal</keyword>
<comment type="caution">
    <text evidence="2">The sequence shown here is derived from an EMBL/GenBank/DDBJ whole genome shotgun (WGS) entry which is preliminary data.</text>
</comment>
<dbReference type="PROSITE" id="PS51257">
    <property type="entry name" value="PROKAR_LIPOPROTEIN"/>
    <property type="match status" value="1"/>
</dbReference>
<feature type="signal peptide" evidence="1">
    <location>
        <begin position="1"/>
        <end position="22"/>
    </location>
</feature>
<gene>
    <name evidence="2" type="ORF">F6U93_10060</name>
</gene>
<sequence length="176" mass="19578">MRKISILLITCILVLTSCSSNENEASDISGDLVGTWTATDLVYEGSYETTIAGEDFETYYYGEADEMTNTLTFTESPNTVISEGSYNISLEYTINGVTDTDYIVGEEFLQSGSWELDGDELIIENDDEVNQEEAPSIKILTLTKDKLVISSTETIELEENGVEIKSLIKMISTFKR</sequence>
<reference evidence="2 3" key="1">
    <citation type="submission" date="2019-09" db="EMBL/GenBank/DDBJ databases">
        <authorList>
            <person name="Cao W.R."/>
        </authorList>
    </citation>
    <scope>NUCLEOTIDE SEQUENCE [LARGE SCALE GENOMIC DNA]</scope>
    <source>
        <strain evidence="2 3">B1N29</strain>
    </source>
</reference>
<evidence type="ECO:0000313" key="3">
    <source>
        <dbReference type="Proteomes" id="UP000441333"/>
    </source>
</evidence>
<dbReference type="Proteomes" id="UP000441333">
    <property type="component" value="Unassembled WGS sequence"/>
</dbReference>
<dbReference type="EMBL" id="WAAT01000045">
    <property type="protein sequence ID" value="KAB1067620.1"/>
    <property type="molecule type" value="Genomic_DNA"/>
</dbReference>
<accession>A0A6N6MFQ6</accession>
<evidence type="ECO:0000313" key="2">
    <source>
        <dbReference type="EMBL" id="KAB1067620.1"/>
    </source>
</evidence>
<organism evidence="2 3">
    <name type="scientific">Pseudotamlana haliotis</name>
    <dbReference type="NCBI Taxonomy" id="2614804"/>
    <lineage>
        <taxon>Bacteria</taxon>
        <taxon>Pseudomonadati</taxon>
        <taxon>Bacteroidota</taxon>
        <taxon>Flavobacteriia</taxon>
        <taxon>Flavobacteriales</taxon>
        <taxon>Flavobacteriaceae</taxon>
        <taxon>Pseudotamlana</taxon>
    </lineage>
</organism>